<feature type="transmembrane region" description="Helical" evidence="8">
    <location>
        <begin position="27"/>
        <end position="50"/>
    </location>
</feature>
<feature type="transmembrane region" description="Helical" evidence="8">
    <location>
        <begin position="174"/>
        <end position="197"/>
    </location>
</feature>
<feature type="transmembrane region" description="Helical" evidence="8">
    <location>
        <begin position="57"/>
        <end position="82"/>
    </location>
</feature>
<dbReference type="OrthoDB" id="9809303at2"/>
<feature type="domain" description="Citrate transporter-like" evidence="9">
    <location>
        <begin position="14"/>
        <end position="361"/>
    </location>
</feature>
<evidence type="ECO:0000256" key="3">
    <source>
        <dbReference type="ARBA" id="ARBA00022448"/>
    </source>
</evidence>
<name>A0A345JSS2_9GAMM</name>
<feature type="transmembrane region" description="Helical" evidence="8">
    <location>
        <begin position="249"/>
        <end position="266"/>
    </location>
</feature>
<reference evidence="10 11" key="1">
    <citation type="submission" date="2017-07" db="EMBL/GenBank/DDBJ databases">
        <title>Complete genome sequences and comparative analysis of the novel pathogen Francisella opportunistica.</title>
        <authorList>
            <person name="Dietrich E.A."/>
            <person name="Kingry L.C."/>
            <person name="Petersen J.M."/>
        </authorList>
    </citation>
    <scope>NUCLEOTIDE SEQUENCE [LARGE SCALE GENOMIC DNA]</scope>
    <source>
        <strain evidence="10 11">14-2155</strain>
    </source>
</reference>
<dbReference type="KEGG" id="foo:CGC45_07135"/>
<dbReference type="PANTHER" id="PTHR43302:SF5">
    <property type="entry name" value="TRANSPORTER ARSB-RELATED"/>
    <property type="match status" value="1"/>
</dbReference>
<feature type="transmembrane region" description="Helical" evidence="8">
    <location>
        <begin position="218"/>
        <end position="243"/>
    </location>
</feature>
<evidence type="ECO:0000313" key="11">
    <source>
        <dbReference type="Proteomes" id="UP000253862"/>
    </source>
</evidence>
<dbReference type="GO" id="GO:0005886">
    <property type="term" value="C:plasma membrane"/>
    <property type="evidence" value="ECO:0007669"/>
    <property type="project" value="UniProtKB-SubCell"/>
</dbReference>
<evidence type="ECO:0000256" key="6">
    <source>
        <dbReference type="ARBA" id="ARBA00022989"/>
    </source>
</evidence>
<dbReference type="EMBL" id="CP022375">
    <property type="protein sequence ID" value="AXH30368.1"/>
    <property type="molecule type" value="Genomic_DNA"/>
</dbReference>
<feature type="transmembrane region" description="Helical" evidence="8">
    <location>
        <begin position="278"/>
        <end position="296"/>
    </location>
</feature>
<feature type="transmembrane region" description="Helical" evidence="8">
    <location>
        <begin position="352"/>
        <end position="375"/>
    </location>
</feature>
<dbReference type="InterPro" id="IPR000802">
    <property type="entry name" value="Arsenical_pump_ArsB"/>
</dbReference>
<dbReference type="Proteomes" id="UP000253862">
    <property type="component" value="Chromosome"/>
</dbReference>
<comment type="similarity">
    <text evidence="2">Belongs to the CitM (TC 2.A.11) transporter family.</text>
</comment>
<dbReference type="RefSeq" id="WP_071629630.1">
    <property type="nucleotide sequence ID" value="NZ_CP022375.1"/>
</dbReference>
<proteinExistence type="inferred from homology"/>
<keyword evidence="5 8" id="KW-0812">Transmembrane</keyword>
<dbReference type="AlphaFoldDB" id="A0A345JSS2"/>
<keyword evidence="7 8" id="KW-0472">Membrane</keyword>
<feature type="transmembrane region" description="Helical" evidence="8">
    <location>
        <begin position="94"/>
        <end position="123"/>
    </location>
</feature>
<evidence type="ECO:0000256" key="8">
    <source>
        <dbReference type="SAM" id="Phobius"/>
    </source>
</evidence>
<keyword evidence="4" id="KW-1003">Cell membrane</keyword>
<dbReference type="GO" id="GO:0015105">
    <property type="term" value="F:arsenite transmembrane transporter activity"/>
    <property type="evidence" value="ECO:0007669"/>
    <property type="project" value="InterPro"/>
</dbReference>
<keyword evidence="11" id="KW-1185">Reference proteome</keyword>
<evidence type="ECO:0000259" key="9">
    <source>
        <dbReference type="Pfam" id="PF03600"/>
    </source>
</evidence>
<accession>A0A345JSS2</accession>
<dbReference type="Pfam" id="PF03600">
    <property type="entry name" value="CitMHS"/>
    <property type="match status" value="1"/>
</dbReference>
<gene>
    <name evidence="10" type="ORF">CGC43_07130</name>
</gene>
<sequence length="412" mass="45823">MIIPIIVLIGVFILIAIRQIGNIKLQIWQIMLLGAITVLITHQISIANALKSINLDVMMFLFSMFVIGVALEESGYLSYLSYKIFKRAKNINQLLLYILFGAGLASALVMNDTLAIIGTPMLLLVARKYAINPKVLLLTLAFAVTIGSVMSPLGNPQNFLIATQANLDNSFITFFSYLCIPTLVNLFAAFLLIKIFYKKQLNNNYRLNHIHESIKDPHLALLAKVSLTILLSLIFIKIILAFLHFQMQIKLVYITVIAALPILLFSKNRVRIMTKVDWHSLIFFAAMFVLMASVWQSGFFQLAINHLDINLVSIPVILVVSVVLSQLISNVPLVTIYLPLLSHLGATDKEIMVLAAASTIAGNLLILGAASNIIIIHNAEKKADLTITFLEFAKIGIPMTVINIFVYWIFLA</sequence>
<feature type="transmembrane region" description="Helical" evidence="8">
    <location>
        <begin position="316"/>
        <end position="340"/>
    </location>
</feature>
<evidence type="ECO:0000256" key="2">
    <source>
        <dbReference type="ARBA" id="ARBA00009843"/>
    </source>
</evidence>
<comment type="subcellular location">
    <subcellularLocation>
        <location evidence="1">Cell membrane</location>
        <topology evidence="1">Multi-pass membrane protein</topology>
    </subcellularLocation>
</comment>
<feature type="transmembrane region" description="Helical" evidence="8">
    <location>
        <begin position="387"/>
        <end position="410"/>
    </location>
</feature>
<dbReference type="PRINTS" id="PR00758">
    <property type="entry name" value="ARSENICPUMP"/>
</dbReference>
<evidence type="ECO:0000256" key="7">
    <source>
        <dbReference type="ARBA" id="ARBA00023136"/>
    </source>
</evidence>
<organism evidence="10 11">
    <name type="scientific">Francisella opportunistica</name>
    <dbReference type="NCBI Taxonomy" id="2016517"/>
    <lineage>
        <taxon>Bacteria</taxon>
        <taxon>Pseudomonadati</taxon>
        <taxon>Pseudomonadota</taxon>
        <taxon>Gammaproteobacteria</taxon>
        <taxon>Thiotrichales</taxon>
        <taxon>Francisellaceae</taxon>
        <taxon>Francisella</taxon>
    </lineage>
</organism>
<protein>
    <submittedName>
        <fullName evidence="10">Anion transporter</fullName>
    </submittedName>
</protein>
<evidence type="ECO:0000256" key="1">
    <source>
        <dbReference type="ARBA" id="ARBA00004651"/>
    </source>
</evidence>
<feature type="transmembrane region" description="Helical" evidence="8">
    <location>
        <begin position="5"/>
        <end position="21"/>
    </location>
</feature>
<dbReference type="PANTHER" id="PTHR43302">
    <property type="entry name" value="TRANSPORTER ARSB-RELATED"/>
    <property type="match status" value="1"/>
</dbReference>
<evidence type="ECO:0000313" key="10">
    <source>
        <dbReference type="EMBL" id="AXH30368.1"/>
    </source>
</evidence>
<keyword evidence="3" id="KW-0813">Transport</keyword>
<evidence type="ECO:0000256" key="4">
    <source>
        <dbReference type="ARBA" id="ARBA00022475"/>
    </source>
</evidence>
<feature type="transmembrane region" description="Helical" evidence="8">
    <location>
        <begin position="135"/>
        <end position="154"/>
    </location>
</feature>
<dbReference type="InterPro" id="IPR004680">
    <property type="entry name" value="Cit_transptr-like_dom"/>
</dbReference>
<evidence type="ECO:0000256" key="5">
    <source>
        <dbReference type="ARBA" id="ARBA00022692"/>
    </source>
</evidence>
<keyword evidence="6 8" id="KW-1133">Transmembrane helix</keyword>